<protein>
    <recommendedName>
        <fullName evidence="4">Proteins of 100 residues with WXG</fullName>
    </recommendedName>
</protein>
<proteinExistence type="predicted"/>
<keyword evidence="1" id="KW-1133">Transmembrane helix</keyword>
<dbReference type="EMBL" id="JAJVCN010000001">
    <property type="protein sequence ID" value="MCE7001633.1"/>
    <property type="molecule type" value="Genomic_DNA"/>
</dbReference>
<name>A0ABS8Z3Q5_9PSEU</name>
<keyword evidence="1" id="KW-0812">Transmembrane</keyword>
<evidence type="ECO:0000256" key="1">
    <source>
        <dbReference type="SAM" id="Phobius"/>
    </source>
</evidence>
<accession>A0ABS8Z3Q5</accession>
<evidence type="ECO:0000313" key="2">
    <source>
        <dbReference type="EMBL" id="MCE7001633.1"/>
    </source>
</evidence>
<feature type="transmembrane region" description="Helical" evidence="1">
    <location>
        <begin position="145"/>
        <end position="165"/>
    </location>
</feature>
<organism evidence="2 3">
    <name type="scientific">Kibdelosporangium philippinense</name>
    <dbReference type="NCBI Taxonomy" id="211113"/>
    <lineage>
        <taxon>Bacteria</taxon>
        <taxon>Bacillati</taxon>
        <taxon>Actinomycetota</taxon>
        <taxon>Actinomycetes</taxon>
        <taxon>Pseudonocardiales</taxon>
        <taxon>Pseudonocardiaceae</taxon>
        <taxon>Kibdelosporangium</taxon>
    </lineage>
</organism>
<comment type="caution">
    <text evidence="2">The sequence shown here is derived from an EMBL/GenBank/DDBJ whole genome shotgun (WGS) entry which is preliminary data.</text>
</comment>
<dbReference type="Proteomes" id="UP001521150">
    <property type="component" value="Unassembled WGS sequence"/>
</dbReference>
<dbReference type="RefSeq" id="WP_233722693.1">
    <property type="nucleotide sequence ID" value="NZ_JAJVCN010000001.1"/>
</dbReference>
<feature type="transmembrane region" description="Helical" evidence="1">
    <location>
        <begin position="196"/>
        <end position="214"/>
    </location>
</feature>
<feature type="transmembrane region" description="Helical" evidence="1">
    <location>
        <begin position="172"/>
        <end position="190"/>
    </location>
</feature>
<sequence length="262" mass="27817">MGFSEAQFNETINKLNQGMSDLSKKIGEVPQAANAAVDHWYIPGFIKDAIMWCAEKICELANWIWNKIQEVMRGIAAPVYFFKYAFDWQDIRGITNGVTGQLKPEAMPAANSWTGSAATAYKGVIKPQGDAANKIATVSDKTSTALQICAGVGLTFYVAIGIILLKFIAAMVVAIAAFGSAVFSWTGAAIVVEEAAVNSGLIWGAIGALTAALGTQAQQMISLHGEAIDNSTFPGGHWPDATTGSYNDASVKDGDADWSLNK</sequence>
<keyword evidence="3" id="KW-1185">Reference proteome</keyword>
<reference evidence="2 3" key="1">
    <citation type="submission" date="2021-12" db="EMBL/GenBank/DDBJ databases">
        <title>Genome sequence of Kibdelosporangium philippinense ATCC 49844.</title>
        <authorList>
            <person name="Fedorov E.A."/>
            <person name="Omeragic M."/>
            <person name="Shalygina K.F."/>
            <person name="Maclea K.S."/>
        </authorList>
    </citation>
    <scope>NUCLEOTIDE SEQUENCE [LARGE SCALE GENOMIC DNA]</scope>
    <source>
        <strain evidence="2 3">ATCC 49844</strain>
    </source>
</reference>
<gene>
    <name evidence="2" type="ORF">LWC34_02075</name>
</gene>
<evidence type="ECO:0008006" key="4">
    <source>
        <dbReference type="Google" id="ProtNLM"/>
    </source>
</evidence>
<keyword evidence="1" id="KW-0472">Membrane</keyword>
<evidence type="ECO:0000313" key="3">
    <source>
        <dbReference type="Proteomes" id="UP001521150"/>
    </source>
</evidence>